<keyword evidence="4" id="KW-1185">Reference proteome</keyword>
<evidence type="ECO:0000256" key="1">
    <source>
        <dbReference type="SAM" id="Coils"/>
    </source>
</evidence>
<organism evidence="3 4">
    <name type="scientific">Petrachloros mirabilis ULC683</name>
    <dbReference type="NCBI Taxonomy" id="2781853"/>
    <lineage>
        <taxon>Bacteria</taxon>
        <taxon>Bacillati</taxon>
        <taxon>Cyanobacteriota</taxon>
        <taxon>Cyanophyceae</taxon>
        <taxon>Synechococcales</taxon>
        <taxon>Petrachlorosaceae</taxon>
        <taxon>Petrachloros</taxon>
        <taxon>Petrachloros mirabilis</taxon>
    </lineage>
</organism>
<evidence type="ECO:0000313" key="3">
    <source>
        <dbReference type="EMBL" id="NCJ07854.1"/>
    </source>
</evidence>
<evidence type="ECO:0000313" key="4">
    <source>
        <dbReference type="Proteomes" id="UP000607397"/>
    </source>
</evidence>
<comment type="caution">
    <text evidence="3">The sequence shown here is derived from an EMBL/GenBank/DDBJ whole genome shotgun (WGS) entry which is preliminary data.</text>
</comment>
<keyword evidence="2" id="KW-1133">Transmembrane helix</keyword>
<name>A0A8K2A945_9CYAN</name>
<feature type="coiled-coil region" evidence="1">
    <location>
        <begin position="13"/>
        <end position="40"/>
    </location>
</feature>
<accession>A0A8K2A945</accession>
<sequence length="67" mass="7488">MTTLPNSPPPDSQQQVLVELRALKQEVEQFNQKFDNYQKATQWVVQLAFSLIAAATVTVIVSTVLGR</sequence>
<dbReference type="RefSeq" id="WP_161826330.1">
    <property type="nucleotide sequence ID" value="NZ_WVIC01000034.1"/>
</dbReference>
<keyword evidence="1" id="KW-0175">Coiled coil</keyword>
<reference evidence="3" key="1">
    <citation type="submission" date="2019-12" db="EMBL/GenBank/DDBJ databases">
        <title>High-Quality draft genome sequences of three cyanobacteria isolated from the limestone walls of the Old Cathedral of Coimbra.</title>
        <authorList>
            <person name="Tiago I."/>
            <person name="Soares F."/>
            <person name="Portugal A."/>
        </authorList>
    </citation>
    <scope>NUCLEOTIDE SEQUENCE [LARGE SCALE GENOMIC DNA]</scope>
    <source>
        <strain evidence="3">C</strain>
    </source>
</reference>
<dbReference type="Proteomes" id="UP000607397">
    <property type="component" value="Unassembled WGS sequence"/>
</dbReference>
<gene>
    <name evidence="3" type="ORF">GS597_15330</name>
</gene>
<keyword evidence="2" id="KW-0472">Membrane</keyword>
<feature type="transmembrane region" description="Helical" evidence="2">
    <location>
        <begin position="43"/>
        <end position="65"/>
    </location>
</feature>
<dbReference type="EMBL" id="WVIC01000034">
    <property type="protein sequence ID" value="NCJ07854.1"/>
    <property type="molecule type" value="Genomic_DNA"/>
</dbReference>
<keyword evidence="2" id="KW-0812">Transmembrane</keyword>
<proteinExistence type="predicted"/>
<evidence type="ECO:0000256" key="2">
    <source>
        <dbReference type="SAM" id="Phobius"/>
    </source>
</evidence>
<protein>
    <submittedName>
        <fullName evidence="3">Uncharacterized protein</fullName>
    </submittedName>
</protein>
<dbReference type="AlphaFoldDB" id="A0A8K2A945"/>